<protein>
    <submittedName>
        <fullName evidence="9">Kinase domain protein</fullName>
    </submittedName>
</protein>
<dbReference type="InterPro" id="IPR000719">
    <property type="entry name" value="Prot_kinase_dom"/>
</dbReference>
<evidence type="ECO:0000313" key="9">
    <source>
        <dbReference type="EMBL" id="EAR81593.2"/>
    </source>
</evidence>
<gene>
    <name evidence="9" type="ORF">TTHERM_01656030</name>
</gene>
<evidence type="ECO:0000256" key="6">
    <source>
        <dbReference type="SAM" id="Coils"/>
    </source>
</evidence>
<reference evidence="10" key="1">
    <citation type="journal article" date="2006" name="PLoS Biol.">
        <title>Macronuclear genome sequence of the ciliate Tetrahymena thermophila, a model eukaryote.</title>
        <authorList>
            <person name="Eisen J.A."/>
            <person name="Coyne R.S."/>
            <person name="Wu M."/>
            <person name="Wu D."/>
            <person name="Thiagarajan M."/>
            <person name="Wortman J.R."/>
            <person name="Badger J.H."/>
            <person name="Ren Q."/>
            <person name="Amedeo P."/>
            <person name="Jones K.M."/>
            <person name="Tallon L.J."/>
            <person name="Delcher A.L."/>
            <person name="Salzberg S.L."/>
            <person name="Silva J.C."/>
            <person name="Haas B.J."/>
            <person name="Majoros W.H."/>
            <person name="Farzad M."/>
            <person name="Carlton J.M."/>
            <person name="Smith R.K. Jr."/>
            <person name="Garg J."/>
            <person name="Pearlman R.E."/>
            <person name="Karrer K.M."/>
            <person name="Sun L."/>
            <person name="Manning G."/>
            <person name="Elde N.C."/>
            <person name="Turkewitz A.P."/>
            <person name="Asai D.J."/>
            <person name="Wilkes D.E."/>
            <person name="Wang Y."/>
            <person name="Cai H."/>
            <person name="Collins K."/>
            <person name="Stewart B.A."/>
            <person name="Lee S.R."/>
            <person name="Wilamowska K."/>
            <person name="Weinberg Z."/>
            <person name="Ruzzo W.L."/>
            <person name="Wloga D."/>
            <person name="Gaertig J."/>
            <person name="Frankel J."/>
            <person name="Tsao C.-C."/>
            <person name="Gorovsky M.A."/>
            <person name="Keeling P.J."/>
            <person name="Waller R.F."/>
            <person name="Patron N.J."/>
            <person name="Cherry J.M."/>
            <person name="Stover N.A."/>
            <person name="Krieger C.J."/>
            <person name="del Toro C."/>
            <person name="Ryder H.F."/>
            <person name="Williamson S.C."/>
            <person name="Barbeau R.A."/>
            <person name="Hamilton E.P."/>
            <person name="Orias E."/>
        </authorList>
    </citation>
    <scope>NUCLEOTIDE SEQUENCE [LARGE SCALE GENOMIC DNA]</scope>
    <source>
        <strain evidence="10">SB210</strain>
    </source>
</reference>
<evidence type="ECO:0000256" key="5">
    <source>
        <dbReference type="ARBA" id="ARBA00022840"/>
    </source>
</evidence>
<feature type="region of interest" description="Disordered" evidence="7">
    <location>
        <begin position="28"/>
        <end position="48"/>
    </location>
</feature>
<dbReference type="GO" id="GO:0004674">
    <property type="term" value="F:protein serine/threonine kinase activity"/>
    <property type="evidence" value="ECO:0007669"/>
    <property type="project" value="UniProtKB-KW"/>
</dbReference>
<dbReference type="PANTHER" id="PTHR24345">
    <property type="entry name" value="SERINE/THREONINE-PROTEIN KINASE PLK"/>
    <property type="match status" value="1"/>
</dbReference>
<dbReference type="EMBL" id="GG662625">
    <property type="protein sequence ID" value="EAR81593.2"/>
    <property type="molecule type" value="Genomic_DNA"/>
</dbReference>
<dbReference type="HOGENOM" id="CLU_024237_1_0_1"/>
<sequence length="583" mass="67767">FIIINQSNQILLQKSKLMGCNQSIKKQQKSQQYQIPQSDGPSQGLGGLQLQGPQESDIINKKLFSHIQNRQKINEMYKSKGIQMLDKPQQMISDIQEPQLDPTQSLIYNIIKDELSQKGFSDFKYLGSGKQGWVLLAKELSTNRRFAIKGLHVKDSQGKIFQETFDQAQQEINMLEKCKGSSYVVNLLKVIEGKEFKYLILSECQGTLLELIDKCPNKRLNELSAIKYAKDIAEGLLYMHSQKCISNDLKMDNILIDYNGNAVVSDLGLADNLTKTSGYGLNQYQGNLLFQAPECYDPQGFKDYQDKYQELGLKISTKPTIKSECFSLGYLIYLMVQDFKNELIFKKYQPLNYSIEFQQFTYKNQLKFIIDGLTQFKPEDRLSIKDVLIILKGIISFEFQLDQKFIEFMDDHDQNTQEIIRKFQKDIEFVQNSSQKFYPILKNEQDFIKEVFKQQQGQDAIISQLRQSNFQLEQQIKSFKDIQKQLENELKALRNQNVQLEATTVESNQTIISLKQEIEKLKQTQKILENDLKAQSNQKQNIQNFNSFQPIVSQQEIKKKEEEALKKQKQEQEKQIQLQKAQN</sequence>
<dbReference type="Proteomes" id="UP000009168">
    <property type="component" value="Unassembled WGS sequence"/>
</dbReference>
<evidence type="ECO:0000256" key="1">
    <source>
        <dbReference type="ARBA" id="ARBA00022527"/>
    </source>
</evidence>
<dbReference type="KEGG" id="tet:TTHERM_01656030"/>
<dbReference type="RefSeq" id="XP_001029256.2">
    <property type="nucleotide sequence ID" value="XM_001029256.2"/>
</dbReference>
<dbReference type="Pfam" id="PF00069">
    <property type="entry name" value="Pkinase"/>
    <property type="match status" value="1"/>
</dbReference>
<evidence type="ECO:0000256" key="4">
    <source>
        <dbReference type="ARBA" id="ARBA00022777"/>
    </source>
</evidence>
<name>Q227X7_TETTS</name>
<proteinExistence type="predicted"/>
<dbReference type="SMART" id="SM00220">
    <property type="entry name" value="S_TKc"/>
    <property type="match status" value="1"/>
</dbReference>
<keyword evidence="3" id="KW-0547">Nucleotide-binding</keyword>
<dbReference type="InParanoid" id="Q227X7"/>
<dbReference type="OrthoDB" id="371082at2759"/>
<dbReference type="PANTHER" id="PTHR24345:SF0">
    <property type="entry name" value="CELL CYCLE SERINE_THREONINE-PROTEIN KINASE CDC5_MSD2"/>
    <property type="match status" value="1"/>
</dbReference>
<evidence type="ECO:0000256" key="3">
    <source>
        <dbReference type="ARBA" id="ARBA00022741"/>
    </source>
</evidence>
<feature type="compositionally biased region" description="Low complexity" evidence="7">
    <location>
        <begin position="28"/>
        <end position="42"/>
    </location>
</feature>
<keyword evidence="6" id="KW-0175">Coiled coil</keyword>
<keyword evidence="1" id="KW-0723">Serine/threonine-protein kinase</keyword>
<dbReference type="GeneID" id="7846327"/>
<evidence type="ECO:0000256" key="2">
    <source>
        <dbReference type="ARBA" id="ARBA00022679"/>
    </source>
</evidence>
<dbReference type="GO" id="GO:0005634">
    <property type="term" value="C:nucleus"/>
    <property type="evidence" value="ECO:0007669"/>
    <property type="project" value="TreeGrafter"/>
</dbReference>
<dbReference type="Gene3D" id="1.10.510.10">
    <property type="entry name" value="Transferase(Phosphotransferase) domain 1"/>
    <property type="match status" value="1"/>
</dbReference>
<keyword evidence="2" id="KW-0808">Transferase</keyword>
<keyword evidence="4 9" id="KW-0418">Kinase</keyword>
<evidence type="ECO:0000259" key="8">
    <source>
        <dbReference type="PROSITE" id="PS50011"/>
    </source>
</evidence>
<evidence type="ECO:0000313" key="10">
    <source>
        <dbReference type="Proteomes" id="UP000009168"/>
    </source>
</evidence>
<dbReference type="CDD" id="cd00180">
    <property type="entry name" value="PKc"/>
    <property type="match status" value="1"/>
</dbReference>
<dbReference type="AlphaFoldDB" id="Q227X7"/>
<dbReference type="SUPFAM" id="SSF56112">
    <property type="entry name" value="Protein kinase-like (PK-like)"/>
    <property type="match status" value="1"/>
</dbReference>
<feature type="non-terminal residue" evidence="9">
    <location>
        <position position="583"/>
    </location>
</feature>
<keyword evidence="10" id="KW-1185">Reference proteome</keyword>
<organism evidence="9 10">
    <name type="scientific">Tetrahymena thermophila (strain SB210)</name>
    <dbReference type="NCBI Taxonomy" id="312017"/>
    <lineage>
        <taxon>Eukaryota</taxon>
        <taxon>Sar</taxon>
        <taxon>Alveolata</taxon>
        <taxon>Ciliophora</taxon>
        <taxon>Intramacronucleata</taxon>
        <taxon>Oligohymenophorea</taxon>
        <taxon>Hymenostomatida</taxon>
        <taxon>Tetrahymenina</taxon>
        <taxon>Tetrahymenidae</taxon>
        <taxon>Tetrahymena</taxon>
    </lineage>
</organism>
<evidence type="ECO:0000256" key="7">
    <source>
        <dbReference type="SAM" id="MobiDB-lite"/>
    </source>
</evidence>
<feature type="non-terminal residue" evidence="9">
    <location>
        <position position="1"/>
    </location>
</feature>
<dbReference type="PROSITE" id="PS50011">
    <property type="entry name" value="PROTEIN_KINASE_DOM"/>
    <property type="match status" value="1"/>
</dbReference>
<feature type="coiled-coil region" evidence="6">
    <location>
        <begin position="469"/>
        <end position="582"/>
    </location>
</feature>
<feature type="domain" description="Protein kinase" evidence="8">
    <location>
        <begin position="120"/>
        <end position="406"/>
    </location>
</feature>
<dbReference type="GO" id="GO:0005524">
    <property type="term" value="F:ATP binding"/>
    <property type="evidence" value="ECO:0007669"/>
    <property type="project" value="UniProtKB-KW"/>
</dbReference>
<dbReference type="InterPro" id="IPR011009">
    <property type="entry name" value="Kinase-like_dom_sf"/>
</dbReference>
<keyword evidence="5" id="KW-0067">ATP-binding</keyword>
<accession>Q227X7</accession>